<dbReference type="Proteomes" id="UP000257317">
    <property type="component" value="Unassembled WGS sequence"/>
</dbReference>
<evidence type="ECO:0000256" key="1">
    <source>
        <dbReference type="SAM" id="Phobius"/>
    </source>
</evidence>
<gene>
    <name evidence="2" type="ORF">LrDSM24759_07150</name>
</gene>
<organism evidence="2 3">
    <name type="scientific">Lactobacillus rodentium</name>
    <dbReference type="NCBI Taxonomy" id="947835"/>
    <lineage>
        <taxon>Bacteria</taxon>
        <taxon>Bacillati</taxon>
        <taxon>Bacillota</taxon>
        <taxon>Bacilli</taxon>
        <taxon>Lactobacillales</taxon>
        <taxon>Lactobacillaceae</taxon>
        <taxon>Lactobacillus</taxon>
    </lineage>
</organism>
<accession>A0A2Z6T7T3</accession>
<protein>
    <submittedName>
        <fullName evidence="2">Membrane protein</fullName>
    </submittedName>
</protein>
<keyword evidence="1" id="KW-0472">Membrane</keyword>
<evidence type="ECO:0000313" key="3">
    <source>
        <dbReference type="Proteomes" id="UP000257317"/>
    </source>
</evidence>
<feature type="transmembrane region" description="Helical" evidence="1">
    <location>
        <begin position="131"/>
        <end position="150"/>
    </location>
</feature>
<feature type="transmembrane region" description="Helical" evidence="1">
    <location>
        <begin position="15"/>
        <end position="36"/>
    </location>
</feature>
<reference evidence="3" key="1">
    <citation type="submission" date="2018-03" db="EMBL/GenBank/DDBJ databases">
        <title>New taxa in the Lactobacillus gasseri group.</title>
        <authorList>
            <person name="Tanizawa Y."/>
            <person name="Tohno M."/>
            <person name="Endo A."/>
            <person name="Arita M."/>
        </authorList>
    </citation>
    <scope>NUCLEOTIDE SEQUENCE [LARGE SCALE GENOMIC DNA]</scope>
    <source>
        <strain evidence="3">DSM 24759</strain>
    </source>
</reference>
<dbReference type="Pfam" id="PF11391">
    <property type="entry name" value="DUF2798"/>
    <property type="match status" value="1"/>
</dbReference>
<sequence>MEFYMKLPRNWKEKAMFMLIVSFISVNIIGPIISLWEMGWSIANYLKVLHVLPYIWIAVILVVLLAEKPATFLKEKITHKDDSFKTQIWINTLCNVFIISALMTIIGSAIGQRSIPMHTLKNFFEIWPRNFGLALLIEGLIAQPIARLFMQHYHLKTDRAN</sequence>
<keyword evidence="1" id="KW-0812">Transmembrane</keyword>
<dbReference type="InterPro" id="IPR021529">
    <property type="entry name" value="DUF2798"/>
</dbReference>
<dbReference type="AlphaFoldDB" id="A0A2Z6T7T3"/>
<evidence type="ECO:0000313" key="2">
    <source>
        <dbReference type="EMBL" id="GBG04801.1"/>
    </source>
</evidence>
<dbReference type="EMBL" id="BFBY01000004">
    <property type="protein sequence ID" value="GBG04801.1"/>
    <property type="molecule type" value="Genomic_DNA"/>
</dbReference>
<dbReference type="RefSeq" id="WP_117118144.1">
    <property type="nucleotide sequence ID" value="NZ_BFBY01000004.1"/>
</dbReference>
<keyword evidence="3" id="KW-1185">Reference proteome</keyword>
<comment type="caution">
    <text evidence="2">The sequence shown here is derived from an EMBL/GenBank/DDBJ whole genome shotgun (WGS) entry which is preliminary data.</text>
</comment>
<name>A0A2Z6T7T3_9LACO</name>
<proteinExistence type="predicted"/>
<feature type="transmembrane region" description="Helical" evidence="1">
    <location>
        <begin position="88"/>
        <end position="111"/>
    </location>
</feature>
<keyword evidence="1" id="KW-1133">Transmembrane helix</keyword>
<dbReference type="OrthoDB" id="7062363at2"/>
<feature type="transmembrane region" description="Helical" evidence="1">
    <location>
        <begin position="48"/>
        <end position="67"/>
    </location>
</feature>